<dbReference type="Pfam" id="PF00534">
    <property type="entry name" value="Glycos_transf_1"/>
    <property type="match status" value="1"/>
</dbReference>
<dbReference type="SUPFAM" id="SSF53756">
    <property type="entry name" value="UDP-Glycosyltransferase/glycogen phosphorylase"/>
    <property type="match status" value="1"/>
</dbReference>
<dbReference type="EMBL" id="RBLC01000001">
    <property type="protein sequence ID" value="RKS26400.1"/>
    <property type="molecule type" value="Genomic_DNA"/>
</dbReference>
<keyword evidence="1 3" id="KW-0808">Transferase</keyword>
<evidence type="ECO:0000259" key="2">
    <source>
        <dbReference type="Pfam" id="PF00534"/>
    </source>
</evidence>
<keyword evidence="4" id="KW-1185">Reference proteome</keyword>
<dbReference type="GO" id="GO:0016757">
    <property type="term" value="F:glycosyltransferase activity"/>
    <property type="evidence" value="ECO:0007669"/>
    <property type="project" value="InterPro"/>
</dbReference>
<reference evidence="3 4" key="1">
    <citation type="submission" date="2018-10" db="EMBL/GenBank/DDBJ databases">
        <title>Genomic Encyclopedia of Archaeal and Bacterial Type Strains, Phase II (KMG-II): from individual species to whole genera.</title>
        <authorList>
            <person name="Goeker M."/>
        </authorList>
    </citation>
    <scope>NUCLEOTIDE SEQUENCE [LARGE SCALE GENOMIC DNA]</scope>
    <source>
        <strain evidence="3 4">DSM 29537</strain>
    </source>
</reference>
<evidence type="ECO:0000256" key="1">
    <source>
        <dbReference type="ARBA" id="ARBA00022679"/>
    </source>
</evidence>
<accession>A0A495MM29</accession>
<name>A0A495MM29_9FLAO</name>
<comment type="caution">
    <text evidence="3">The sequence shown here is derived from an EMBL/GenBank/DDBJ whole genome shotgun (WGS) entry which is preliminary data.</text>
</comment>
<proteinExistence type="predicted"/>
<dbReference type="RefSeq" id="WP_121375724.1">
    <property type="nucleotide sequence ID" value="NZ_RBLC01000001.1"/>
</dbReference>
<dbReference type="AlphaFoldDB" id="A0A495MM29"/>
<gene>
    <name evidence="3" type="ORF">CLV94_1458</name>
</gene>
<dbReference type="Proteomes" id="UP000277579">
    <property type="component" value="Unassembled WGS sequence"/>
</dbReference>
<protein>
    <submittedName>
        <fullName evidence="3">Colanic acid biosynthesis glycosyl transferase WcaI</fullName>
    </submittedName>
</protein>
<dbReference type="InterPro" id="IPR001296">
    <property type="entry name" value="Glyco_trans_1"/>
</dbReference>
<dbReference type="PANTHER" id="PTHR46401">
    <property type="entry name" value="GLYCOSYLTRANSFERASE WBBK-RELATED"/>
    <property type="match status" value="1"/>
</dbReference>
<feature type="domain" description="Glycosyl transferase family 1" evidence="2">
    <location>
        <begin position="224"/>
        <end position="386"/>
    </location>
</feature>
<organism evidence="3 4">
    <name type="scientific">Flavobacterium endophyticum</name>
    <dbReference type="NCBI Taxonomy" id="1540163"/>
    <lineage>
        <taxon>Bacteria</taxon>
        <taxon>Pseudomonadati</taxon>
        <taxon>Bacteroidota</taxon>
        <taxon>Flavobacteriia</taxon>
        <taxon>Flavobacteriales</taxon>
        <taxon>Flavobacteriaceae</taxon>
        <taxon>Flavobacterium</taxon>
    </lineage>
</organism>
<evidence type="ECO:0000313" key="4">
    <source>
        <dbReference type="Proteomes" id="UP000277579"/>
    </source>
</evidence>
<dbReference type="NCBIfam" id="NF007640">
    <property type="entry name" value="PRK10307.1"/>
    <property type="match status" value="1"/>
</dbReference>
<dbReference type="CDD" id="cd03794">
    <property type="entry name" value="GT4_WbuB-like"/>
    <property type="match status" value="1"/>
</dbReference>
<dbReference type="Gene3D" id="3.40.50.2000">
    <property type="entry name" value="Glycogen Phosphorylase B"/>
    <property type="match status" value="2"/>
</dbReference>
<dbReference type="PANTHER" id="PTHR46401:SF2">
    <property type="entry name" value="GLYCOSYLTRANSFERASE WBBK-RELATED"/>
    <property type="match status" value="1"/>
</dbReference>
<dbReference type="OrthoDB" id="9811902at2"/>
<sequence>MIKKITFITVNYAPEDTAIGLYTSQLAEFLVTKGYNVSVITGFPYYPMWEIPKNYKDKPNYFSEEINGVQIHRYKFYVPKNRNFFHRILHIMSFNYGNAFNLKKIKKADLIFCNIPFTTNVMLGLYLKRKLKAKLWTSIKDFEFDAAYDSGLLKQNFASKVFKKILYKIEAYLFTKSDIISSISFNMVDRIKQKAPKTNPVFFPDWVDVDFINPENYTHHPHISRDKFTILYSGNIGQKQNWNVYITLAKKLSLYKDIEFVLVGEGAFKNDLLKIIEQEGLGEFIKYYEPIPYEDLSDLLCSADLHVLFQKSDIIDSVMPSKILGMMSSARPSIITGDQSSEVAKHIRLSQAWGFYNNEEIEQIFEDILKIKEDREFQKTVGKKARTYMIENFSKDKILNSFLDKIYKL</sequence>
<evidence type="ECO:0000313" key="3">
    <source>
        <dbReference type="EMBL" id="RKS26400.1"/>
    </source>
</evidence>